<feature type="domain" description="Thiolase N-terminal" evidence="10">
    <location>
        <begin position="4"/>
        <end position="260"/>
    </location>
</feature>
<evidence type="ECO:0000256" key="9">
    <source>
        <dbReference type="RuleBase" id="RU003557"/>
    </source>
</evidence>
<feature type="active site" description="Proton acceptor" evidence="8">
    <location>
        <position position="347"/>
    </location>
</feature>
<comment type="pathway">
    <text evidence="6">Metabolic intermediate biosynthesis; (R)-mevalonate biosynthesis; (R)-mevalonate from acetyl-CoA: step 1/3.</text>
</comment>
<dbReference type="PANTHER" id="PTHR18919">
    <property type="entry name" value="ACETYL-COA C-ACYLTRANSFERASE"/>
    <property type="match status" value="1"/>
</dbReference>
<dbReference type="CDD" id="cd00751">
    <property type="entry name" value="thiolase"/>
    <property type="match status" value="1"/>
</dbReference>
<dbReference type="Proteomes" id="UP000194474">
    <property type="component" value="Unassembled WGS sequence"/>
</dbReference>
<dbReference type="GO" id="GO:0042619">
    <property type="term" value="P:poly-hydroxybutyrate biosynthetic process"/>
    <property type="evidence" value="ECO:0007669"/>
    <property type="project" value="UniProtKB-KW"/>
</dbReference>
<evidence type="ECO:0000256" key="8">
    <source>
        <dbReference type="PIRSR" id="PIRSR000429-1"/>
    </source>
</evidence>
<keyword evidence="4" id="KW-0583">PHB biosynthesis</keyword>
<evidence type="ECO:0000256" key="4">
    <source>
        <dbReference type="ARBA" id="ARBA00022752"/>
    </source>
</evidence>
<dbReference type="SUPFAM" id="SSF53901">
    <property type="entry name" value="Thiolase-like"/>
    <property type="match status" value="2"/>
</dbReference>
<dbReference type="Gene3D" id="3.40.47.10">
    <property type="match status" value="2"/>
</dbReference>
<dbReference type="InterPro" id="IPR002155">
    <property type="entry name" value="Thiolase"/>
</dbReference>
<evidence type="ECO:0000259" key="11">
    <source>
        <dbReference type="Pfam" id="PF02803"/>
    </source>
</evidence>
<evidence type="ECO:0000256" key="1">
    <source>
        <dbReference type="ARBA" id="ARBA00004683"/>
    </source>
</evidence>
<dbReference type="GO" id="GO:0003988">
    <property type="term" value="F:acetyl-CoA C-acyltransferase activity"/>
    <property type="evidence" value="ECO:0007669"/>
    <property type="project" value="UniProtKB-ARBA"/>
</dbReference>
<dbReference type="InterPro" id="IPR020610">
    <property type="entry name" value="Thiolase_AS"/>
</dbReference>
<keyword evidence="3 9" id="KW-0808">Transferase</keyword>
<feature type="active site" description="Proton acceptor" evidence="8">
    <location>
        <position position="377"/>
    </location>
</feature>
<comment type="similarity">
    <text evidence="2 9">Belongs to the thiolase-like superfamily. Thiolase family.</text>
</comment>
<evidence type="ECO:0000313" key="13">
    <source>
        <dbReference type="Proteomes" id="UP000194474"/>
    </source>
</evidence>
<evidence type="ECO:0000256" key="6">
    <source>
        <dbReference type="ARBA" id="ARBA00037924"/>
    </source>
</evidence>
<dbReference type="EMBL" id="FXWK01000001">
    <property type="protein sequence ID" value="SMQ69601.1"/>
    <property type="molecule type" value="Genomic_DNA"/>
</dbReference>
<organism evidence="12 13">
    <name type="scientific">Devosia lucknowensis</name>
    <dbReference type="NCBI Taxonomy" id="1096929"/>
    <lineage>
        <taxon>Bacteria</taxon>
        <taxon>Pseudomonadati</taxon>
        <taxon>Pseudomonadota</taxon>
        <taxon>Alphaproteobacteria</taxon>
        <taxon>Hyphomicrobiales</taxon>
        <taxon>Devosiaceae</taxon>
        <taxon>Devosia</taxon>
    </lineage>
</organism>
<evidence type="ECO:0000259" key="10">
    <source>
        <dbReference type="Pfam" id="PF00108"/>
    </source>
</evidence>
<dbReference type="GO" id="GO:0044281">
    <property type="term" value="P:small molecule metabolic process"/>
    <property type="evidence" value="ECO:0007669"/>
    <property type="project" value="UniProtKB-ARBA"/>
</dbReference>
<dbReference type="PANTHER" id="PTHR18919:SF107">
    <property type="entry name" value="ACETYL-COA ACETYLTRANSFERASE, CYTOSOLIC"/>
    <property type="match status" value="1"/>
</dbReference>
<dbReference type="InterPro" id="IPR016039">
    <property type="entry name" value="Thiolase-like"/>
</dbReference>
<dbReference type="Pfam" id="PF00108">
    <property type="entry name" value="Thiolase_N"/>
    <property type="match status" value="1"/>
</dbReference>
<keyword evidence="13" id="KW-1185">Reference proteome</keyword>
<dbReference type="InterPro" id="IPR020615">
    <property type="entry name" value="Thiolase_acyl_enz_int_AS"/>
</dbReference>
<dbReference type="OrthoDB" id="9764638at2"/>
<dbReference type="RefSeq" id="WP_086469991.1">
    <property type="nucleotide sequence ID" value="NZ_FXWK01000001.1"/>
</dbReference>
<evidence type="ECO:0000313" key="12">
    <source>
        <dbReference type="EMBL" id="SMQ69601.1"/>
    </source>
</evidence>
<gene>
    <name evidence="12" type="ORF">SAMN06295905_1693</name>
</gene>
<feature type="active site" description="Acyl-thioester intermediate" evidence="8">
    <location>
        <position position="88"/>
    </location>
</feature>
<dbReference type="NCBIfam" id="TIGR01930">
    <property type="entry name" value="AcCoA-C-Actrans"/>
    <property type="match status" value="1"/>
</dbReference>
<accession>A0A1Y6F7P9</accession>
<dbReference type="InterPro" id="IPR020616">
    <property type="entry name" value="Thiolase_N"/>
</dbReference>
<keyword evidence="5 9" id="KW-0012">Acyltransferase</keyword>
<dbReference type="AlphaFoldDB" id="A0A1Y6F7P9"/>
<dbReference type="PROSITE" id="PS00098">
    <property type="entry name" value="THIOLASE_1"/>
    <property type="match status" value="1"/>
</dbReference>
<dbReference type="PROSITE" id="PS00099">
    <property type="entry name" value="THIOLASE_3"/>
    <property type="match status" value="1"/>
</dbReference>
<evidence type="ECO:0000256" key="7">
    <source>
        <dbReference type="ARBA" id="ARBA00080155"/>
    </source>
</evidence>
<evidence type="ECO:0000256" key="2">
    <source>
        <dbReference type="ARBA" id="ARBA00010982"/>
    </source>
</evidence>
<proteinExistence type="inferred from homology"/>
<reference evidence="13" key="1">
    <citation type="submission" date="2017-04" db="EMBL/GenBank/DDBJ databases">
        <authorList>
            <person name="Varghese N."/>
            <person name="Submissions S."/>
        </authorList>
    </citation>
    <scope>NUCLEOTIDE SEQUENCE [LARGE SCALE GENOMIC DNA]</scope>
</reference>
<sequence>MSDIVIVSAARTPVGSFLGPLSSLPAHDLGSVAITAALERAGVGPETVDEVILGQILTAGAGQNPARQAAMKAGISASATAFGINQLCGSGLRAVALGMQQILSGDATIVVAGGQESMSQSPHCQMLRSGTKMGAVSLVDTMLSDGLTDAFGGYHMGVTAENVARQFGITRDQQDSFAASSQRKAGDAQASGHFHAEIAPVTIETRKGVTVVDADDHLRPETSVETLAKLRPAFDKDGSVTAGNASGLNDGAAALVLMHANEASRRGLTPLARIASWATAGVDPSIMGTGPIPASRKALAKAGWSVADLERVEANEAFAAQACAVNAGMGWDPDIVNVHGGAIALGHPIGASGARVLVTLLHELQRSSLKRGLATLCIGGGMGIAMCVEAN</sequence>
<comment type="pathway">
    <text evidence="1">Biopolymer metabolism; poly-(R)-3-hydroxybutanoate biosynthesis.</text>
</comment>
<feature type="domain" description="Thiolase C-terminal" evidence="11">
    <location>
        <begin position="268"/>
        <end position="389"/>
    </location>
</feature>
<dbReference type="InterPro" id="IPR020617">
    <property type="entry name" value="Thiolase_C"/>
</dbReference>
<dbReference type="FunFam" id="3.40.47.10:FF:000010">
    <property type="entry name" value="Acetyl-CoA acetyltransferase (Thiolase)"/>
    <property type="match status" value="1"/>
</dbReference>
<dbReference type="PROSITE" id="PS00737">
    <property type="entry name" value="THIOLASE_2"/>
    <property type="match status" value="1"/>
</dbReference>
<dbReference type="Pfam" id="PF02803">
    <property type="entry name" value="Thiolase_C"/>
    <property type="match status" value="1"/>
</dbReference>
<name>A0A1Y6F7P9_9HYPH</name>
<dbReference type="PIRSF" id="PIRSF000429">
    <property type="entry name" value="Ac-CoA_Ac_transf"/>
    <property type="match status" value="1"/>
</dbReference>
<dbReference type="InterPro" id="IPR020613">
    <property type="entry name" value="Thiolase_CS"/>
</dbReference>
<evidence type="ECO:0000256" key="3">
    <source>
        <dbReference type="ARBA" id="ARBA00022679"/>
    </source>
</evidence>
<protein>
    <recommendedName>
        <fullName evidence="7">Beta-ketothiolase</fullName>
    </recommendedName>
</protein>
<evidence type="ECO:0000256" key="5">
    <source>
        <dbReference type="ARBA" id="ARBA00023315"/>
    </source>
</evidence>